<feature type="compositionally biased region" description="Basic and acidic residues" evidence="2">
    <location>
        <begin position="794"/>
        <end position="840"/>
    </location>
</feature>
<reference evidence="5" key="1">
    <citation type="journal article" date="2021" name="Mol. Ecol. Resour.">
        <title>Apolygus lucorum genome provides insights into omnivorousness and mesophyll feeding.</title>
        <authorList>
            <person name="Liu Y."/>
            <person name="Liu H."/>
            <person name="Wang H."/>
            <person name="Huang T."/>
            <person name="Liu B."/>
            <person name="Yang B."/>
            <person name="Yin L."/>
            <person name="Li B."/>
            <person name="Zhang Y."/>
            <person name="Zhang S."/>
            <person name="Jiang F."/>
            <person name="Zhang X."/>
            <person name="Ren Y."/>
            <person name="Wang B."/>
            <person name="Wang S."/>
            <person name="Lu Y."/>
            <person name="Wu K."/>
            <person name="Fan W."/>
            <person name="Wang G."/>
        </authorList>
    </citation>
    <scope>NUCLEOTIDE SEQUENCE</scope>
    <source>
        <strain evidence="5">12Hb</strain>
    </source>
</reference>
<dbReference type="Proteomes" id="UP000466442">
    <property type="component" value="Unassembled WGS sequence"/>
</dbReference>
<feature type="region of interest" description="Disordered" evidence="2">
    <location>
        <begin position="117"/>
        <end position="163"/>
    </location>
</feature>
<feature type="compositionally biased region" description="Basic and acidic residues" evidence="2">
    <location>
        <begin position="879"/>
        <end position="901"/>
    </location>
</feature>
<evidence type="ECO:0000259" key="3">
    <source>
        <dbReference type="PROSITE" id="PS50003"/>
    </source>
</evidence>
<name>A0A8S9XPW6_APOLU</name>
<feature type="region of interest" description="Disordered" evidence="2">
    <location>
        <begin position="790"/>
        <end position="930"/>
    </location>
</feature>
<dbReference type="SMART" id="SM00324">
    <property type="entry name" value="RhoGAP"/>
    <property type="match status" value="1"/>
</dbReference>
<dbReference type="OrthoDB" id="6281275at2759"/>
<dbReference type="Pfam" id="PF00620">
    <property type="entry name" value="RhoGAP"/>
    <property type="match status" value="1"/>
</dbReference>
<dbReference type="InterPro" id="IPR041681">
    <property type="entry name" value="PH_9"/>
</dbReference>
<evidence type="ECO:0000256" key="2">
    <source>
        <dbReference type="SAM" id="MobiDB-lite"/>
    </source>
</evidence>
<dbReference type="GO" id="GO:0007165">
    <property type="term" value="P:signal transduction"/>
    <property type="evidence" value="ECO:0007669"/>
    <property type="project" value="InterPro"/>
</dbReference>
<feature type="domain" description="PH" evidence="3">
    <location>
        <begin position="1"/>
        <end position="99"/>
    </location>
</feature>
<dbReference type="SUPFAM" id="SSF50729">
    <property type="entry name" value="PH domain-like"/>
    <property type="match status" value="1"/>
</dbReference>
<keyword evidence="1" id="KW-0343">GTPase activation</keyword>
<dbReference type="PANTHER" id="PTHR23175:SF23">
    <property type="entry name" value="PDZ DOMAIN-CONTAINING PROTEIN"/>
    <property type="match status" value="1"/>
</dbReference>
<dbReference type="PROSITE" id="PS50003">
    <property type="entry name" value="PH_DOMAIN"/>
    <property type="match status" value="1"/>
</dbReference>
<dbReference type="PROSITE" id="PS50238">
    <property type="entry name" value="RHOGAP"/>
    <property type="match status" value="1"/>
</dbReference>
<dbReference type="PANTHER" id="PTHR23175">
    <property type="entry name" value="PDZ DOMAIN-CONTAINING PROTEIN"/>
    <property type="match status" value="1"/>
</dbReference>
<dbReference type="GO" id="GO:0005096">
    <property type="term" value="F:GTPase activator activity"/>
    <property type="evidence" value="ECO:0007669"/>
    <property type="project" value="UniProtKB-KW"/>
</dbReference>
<evidence type="ECO:0000313" key="6">
    <source>
        <dbReference type="Proteomes" id="UP000466442"/>
    </source>
</evidence>
<proteinExistence type="predicted"/>
<feature type="region of interest" description="Disordered" evidence="2">
    <location>
        <begin position="479"/>
        <end position="498"/>
    </location>
</feature>
<dbReference type="AlphaFoldDB" id="A0A8S9XPW6"/>
<dbReference type="InterPro" id="IPR008936">
    <property type="entry name" value="Rho_GTPase_activation_prot"/>
</dbReference>
<feature type="region of interest" description="Disordered" evidence="2">
    <location>
        <begin position="523"/>
        <end position="542"/>
    </location>
</feature>
<dbReference type="Gene3D" id="2.30.29.30">
    <property type="entry name" value="Pleckstrin-homology domain (PH domain)/Phosphotyrosine-binding domain (PTB)"/>
    <property type="match status" value="1"/>
</dbReference>
<evidence type="ECO:0000259" key="4">
    <source>
        <dbReference type="PROSITE" id="PS50238"/>
    </source>
</evidence>
<feature type="domain" description="Rho-GAP" evidence="4">
    <location>
        <begin position="202"/>
        <end position="395"/>
    </location>
</feature>
<accession>A0A8S9XPW6</accession>
<evidence type="ECO:0000256" key="1">
    <source>
        <dbReference type="ARBA" id="ARBA00022468"/>
    </source>
</evidence>
<feature type="compositionally biased region" description="Low complexity" evidence="2">
    <location>
        <begin position="661"/>
        <end position="670"/>
    </location>
</feature>
<gene>
    <name evidence="5" type="ORF">GE061_015393</name>
</gene>
<evidence type="ECO:0008006" key="7">
    <source>
        <dbReference type="Google" id="ProtNLM"/>
    </source>
</evidence>
<dbReference type="SUPFAM" id="SSF48350">
    <property type="entry name" value="GTPase activation domain, GAP"/>
    <property type="match status" value="1"/>
</dbReference>
<evidence type="ECO:0000313" key="5">
    <source>
        <dbReference type="EMBL" id="KAF6209645.1"/>
    </source>
</evidence>
<dbReference type="Pfam" id="PF15410">
    <property type="entry name" value="PH_9"/>
    <property type="match status" value="1"/>
</dbReference>
<dbReference type="EMBL" id="WIXP02000006">
    <property type="protein sequence ID" value="KAF6209645.1"/>
    <property type="molecule type" value="Genomic_DNA"/>
</dbReference>
<protein>
    <recommendedName>
        <fullName evidence="7">Rho-GAP domain-containing protein</fullName>
    </recommendedName>
</protein>
<keyword evidence="6" id="KW-1185">Reference proteome</keyword>
<dbReference type="InterPro" id="IPR000198">
    <property type="entry name" value="RhoGAP_dom"/>
</dbReference>
<feature type="region of interest" description="Disordered" evidence="2">
    <location>
        <begin position="582"/>
        <end position="670"/>
    </location>
</feature>
<dbReference type="FunFam" id="1.10.555.10:FF:000058">
    <property type="entry name" value="GTPase-activating protein pac-1"/>
    <property type="match status" value="1"/>
</dbReference>
<dbReference type="Gene3D" id="1.10.555.10">
    <property type="entry name" value="Rho GTPase activation protein"/>
    <property type="match status" value="1"/>
</dbReference>
<organism evidence="5 6">
    <name type="scientific">Apolygus lucorum</name>
    <name type="common">Small green plant bug</name>
    <name type="synonym">Lygocoris lucorum</name>
    <dbReference type="NCBI Taxonomy" id="248454"/>
    <lineage>
        <taxon>Eukaryota</taxon>
        <taxon>Metazoa</taxon>
        <taxon>Ecdysozoa</taxon>
        <taxon>Arthropoda</taxon>
        <taxon>Hexapoda</taxon>
        <taxon>Insecta</taxon>
        <taxon>Pterygota</taxon>
        <taxon>Neoptera</taxon>
        <taxon>Paraneoptera</taxon>
        <taxon>Hemiptera</taxon>
        <taxon>Heteroptera</taxon>
        <taxon>Panheteroptera</taxon>
        <taxon>Cimicomorpha</taxon>
        <taxon>Miridae</taxon>
        <taxon>Mirini</taxon>
        <taxon>Apolygus</taxon>
    </lineage>
</organism>
<feature type="compositionally biased region" description="Basic and acidic residues" evidence="2">
    <location>
        <begin position="523"/>
        <end position="535"/>
    </location>
</feature>
<feature type="compositionally biased region" description="Polar residues" evidence="2">
    <location>
        <begin position="117"/>
        <end position="145"/>
    </location>
</feature>
<dbReference type="InterPro" id="IPR001849">
    <property type="entry name" value="PH_domain"/>
</dbReference>
<dbReference type="InterPro" id="IPR011993">
    <property type="entry name" value="PH-like_dom_sf"/>
</dbReference>
<feature type="compositionally biased region" description="Low complexity" evidence="2">
    <location>
        <begin position="617"/>
        <end position="640"/>
    </location>
</feature>
<comment type="caution">
    <text evidence="5">The sequence shown here is derived from an EMBL/GenBank/DDBJ whole genome shotgun (WGS) entry which is preliminary data.</text>
</comment>
<sequence length="930" mass="103464">MRGGKMYINQDEVFVSCLPMPIFNSPRPQLRRWGSVGSWTPVDHERLELNNSTVSAAEDYNKRRHVFRLSTPSSSEILLQADSADEMQRWLSALASHETVSQVVNSRGDQMNALNVSPITPHKQSQGIKKSFTNPLRNRSPTGFSKDNRKASQGELVPTKTSKTWKSSTWMAKTLKKIQSGAGSPVSPTAPISNPEGATIGVPLELCPKSIVNPYVPFLVELCTRIVEDKGLDVIGIYRVPGNTAAITSLTDAVNKGFKETFLDQDPRWSDVNVISSLLKLFFRKLPDCLLTTELYPSFIKANKMDDPYQRITSIRNLVHELPDYNHQTLRHLMMHLKLVVEHSVINKMEARNLAIVFGPNLVRANDDNMVTMVTDMSHQCRIVETLIQYADWCFSDEALESLSLQDSMDNGGPVQDAESAIPNQSLLLGNVHKLEGMKGINEVSKRDLVTSIFTAANKIKIKTRKSTGDEIFDRDDKRKDKISGRKGSAGDADTTDSKSVAGVVRDTVRVFSEPIIVRTLLESDKTEENKETEPPKQVTANGGTIITYQGLAESTHARVKKFELETKAMLQKEKIVSNKDWLKPSAPPAIGNKIAERGQTGSNESLPSPLAKWKHLTSPPRSQLSSSSVDSSSEALSRLEGSPLPSHVRREMESRLTRGSSFDSLTDSSSDVGTINHLRQFSANSNGSTTTTTATTENATSNDLVSTLTLTFDAKLKSLGLTSPTDEKVEQITVQDETSFRDPSLHRSFTSPNLEFKVMEFPVEAEREKSEEKVEVEKDDEKENCAISGGKLKRSESFKQREEKKENKLLRRSESLNKKEGSATKLKRSDSLTKTEKTDLNLTKRRQALEAATKKMKRKTGGGGERSIKRRHTVGGTKDFDKAAWLDNKEREASEERRTSSPDLSTDMSRPVLVLRPHSLVDSPLESHI</sequence>